<feature type="coiled-coil region" evidence="1">
    <location>
        <begin position="40"/>
        <end position="70"/>
    </location>
</feature>
<dbReference type="Proteomes" id="UP000288805">
    <property type="component" value="Unassembled WGS sequence"/>
</dbReference>
<sequence>MFEAAEMLVSGIRGMAQQHNLFSDLLQTADYMKTFVFQRINSEEELRLRLEQAKANLSAAQRAFKESAEALKKSDYNSKSAIL</sequence>
<dbReference type="EMBL" id="QGNW01001704">
    <property type="protein sequence ID" value="RVW32842.1"/>
    <property type="molecule type" value="Genomic_DNA"/>
</dbReference>
<name>A0A438DBL3_VITVI</name>
<dbReference type="AlphaFoldDB" id="A0A438DBL3"/>
<gene>
    <name evidence="2" type="ORF">CK203_107195</name>
</gene>
<accession>A0A438DBL3</accession>
<evidence type="ECO:0000256" key="1">
    <source>
        <dbReference type="SAM" id="Coils"/>
    </source>
</evidence>
<protein>
    <submittedName>
        <fullName evidence="2">Uncharacterized protein</fullName>
    </submittedName>
</protein>
<keyword evidence="1" id="KW-0175">Coiled coil</keyword>
<reference evidence="2 3" key="1">
    <citation type="journal article" date="2018" name="PLoS Genet.">
        <title>Population sequencing reveals clonal diversity and ancestral inbreeding in the grapevine cultivar Chardonnay.</title>
        <authorList>
            <person name="Roach M.J."/>
            <person name="Johnson D.L."/>
            <person name="Bohlmann J."/>
            <person name="van Vuuren H.J."/>
            <person name="Jones S.J."/>
            <person name="Pretorius I.S."/>
            <person name="Schmidt S.A."/>
            <person name="Borneman A.R."/>
        </authorList>
    </citation>
    <scope>NUCLEOTIDE SEQUENCE [LARGE SCALE GENOMIC DNA]</scope>
    <source>
        <strain evidence="3">cv. Chardonnay</strain>
        <tissue evidence="2">Leaf</tissue>
    </source>
</reference>
<organism evidence="2 3">
    <name type="scientific">Vitis vinifera</name>
    <name type="common">Grape</name>
    <dbReference type="NCBI Taxonomy" id="29760"/>
    <lineage>
        <taxon>Eukaryota</taxon>
        <taxon>Viridiplantae</taxon>
        <taxon>Streptophyta</taxon>
        <taxon>Embryophyta</taxon>
        <taxon>Tracheophyta</taxon>
        <taxon>Spermatophyta</taxon>
        <taxon>Magnoliopsida</taxon>
        <taxon>eudicotyledons</taxon>
        <taxon>Gunneridae</taxon>
        <taxon>Pentapetalae</taxon>
        <taxon>rosids</taxon>
        <taxon>Vitales</taxon>
        <taxon>Vitaceae</taxon>
        <taxon>Viteae</taxon>
        <taxon>Vitis</taxon>
    </lineage>
</organism>
<comment type="caution">
    <text evidence="2">The sequence shown here is derived from an EMBL/GenBank/DDBJ whole genome shotgun (WGS) entry which is preliminary data.</text>
</comment>
<evidence type="ECO:0000313" key="3">
    <source>
        <dbReference type="Proteomes" id="UP000288805"/>
    </source>
</evidence>
<evidence type="ECO:0000313" key="2">
    <source>
        <dbReference type="EMBL" id="RVW32842.1"/>
    </source>
</evidence>
<proteinExistence type="predicted"/>